<reference evidence="2" key="1">
    <citation type="submission" date="2020-12" db="EMBL/GenBank/DDBJ databases">
        <title>Geomonas sp. Red875, isolated from river sediment.</title>
        <authorList>
            <person name="Xu Z."/>
            <person name="Zhang Z."/>
            <person name="Masuda Y."/>
            <person name="Itoh H."/>
            <person name="Senoo K."/>
        </authorList>
    </citation>
    <scope>NUCLEOTIDE SEQUENCE</scope>
    <source>
        <strain evidence="2">Red875</strain>
    </source>
</reference>
<protein>
    <submittedName>
        <fullName evidence="2">Uncharacterized protein</fullName>
    </submittedName>
</protein>
<dbReference type="SUPFAM" id="SSF51004">
    <property type="entry name" value="C-terminal (heme d1) domain of cytochrome cd1-nitrite reductase"/>
    <property type="match status" value="1"/>
</dbReference>
<gene>
    <name evidence="2" type="ORF">JFN93_10570</name>
</gene>
<feature type="signal peptide" evidence="1">
    <location>
        <begin position="1"/>
        <end position="17"/>
    </location>
</feature>
<dbReference type="PROSITE" id="PS51257">
    <property type="entry name" value="PROKAR_LIPOPROTEIN"/>
    <property type="match status" value="1"/>
</dbReference>
<keyword evidence="3" id="KW-1185">Reference proteome</keyword>
<proteinExistence type="predicted"/>
<name>A0A8J7LYN4_9BACT</name>
<dbReference type="AlphaFoldDB" id="A0A8J7LYN4"/>
<evidence type="ECO:0000256" key="1">
    <source>
        <dbReference type="SAM" id="SignalP"/>
    </source>
</evidence>
<keyword evidence="1" id="KW-0732">Signal</keyword>
<dbReference type="InterPro" id="IPR015943">
    <property type="entry name" value="WD40/YVTN_repeat-like_dom_sf"/>
</dbReference>
<accession>A0A8J7LYN4</accession>
<dbReference type="EMBL" id="JAEMHM010000008">
    <property type="protein sequence ID" value="MBJ6725152.1"/>
    <property type="molecule type" value="Genomic_DNA"/>
</dbReference>
<dbReference type="Gene3D" id="2.130.10.10">
    <property type="entry name" value="YVTN repeat-like/Quinoprotein amine dehydrogenase"/>
    <property type="match status" value="2"/>
</dbReference>
<dbReference type="Proteomes" id="UP000636888">
    <property type="component" value="Unassembled WGS sequence"/>
</dbReference>
<sequence>MMSRWKGAVLAALTALALGITGCGTSGSSSGTAANAVVIGGALEPGAARATLKTVGAAASNQIGTVVALDAATGAIISTAPVAVVADSTGSGGTFSGLTINPQATPSGVVLKVTLNDGKTYRSLLSNDLSSPGTLSATVGPKSDAIVVAVSTSLGLNGVLGDLGVKVPAGTKLADVVAKVNTASAAVLPLLEQGYVINTGGSGQTTPGFSIINRTTQSVVKTVRFSNLTGLRVGHFANVTADGSELWLCSNKRGGAAGDMNVYNLAGFANYSTVNAGNQASLIKHSFQGVGCGVQNVQSPNGRYLFASSDQGTKGINVFDVANHRYLGNITNNNTAPHVGAVSQDGTKYYTSTSSLYHVVGYDISGLPNAVPTDANKTFDLSLGYGGIHAIRLHPGGRYLFVGNNTWPVPSSWTGAVTSGTNVVDLQTQRIIATIPGRPHNYAISPDGKYLLVTELSSPDCEVSLPGDPGNRLQFIDISTLLTASPDPTKILDIKHFDTPGYGGSHAAWDPTTGILYYSVYDTANQGWLIKLNTSGLSAATPSVAQIGDKIKIGAAPHGVLFPGINSD</sequence>
<evidence type="ECO:0000313" key="2">
    <source>
        <dbReference type="EMBL" id="MBJ6725152.1"/>
    </source>
</evidence>
<evidence type="ECO:0000313" key="3">
    <source>
        <dbReference type="Proteomes" id="UP000636888"/>
    </source>
</evidence>
<organism evidence="2 3">
    <name type="scientific">Geomesophilobacter sediminis</name>
    <dbReference type="NCBI Taxonomy" id="2798584"/>
    <lineage>
        <taxon>Bacteria</taxon>
        <taxon>Pseudomonadati</taxon>
        <taxon>Thermodesulfobacteriota</taxon>
        <taxon>Desulfuromonadia</taxon>
        <taxon>Geobacterales</taxon>
        <taxon>Geobacteraceae</taxon>
        <taxon>Geomesophilobacter</taxon>
    </lineage>
</organism>
<dbReference type="SUPFAM" id="SSF75011">
    <property type="entry name" value="3-carboxy-cis,cis-mucoante lactonizing enzyme"/>
    <property type="match status" value="1"/>
</dbReference>
<feature type="chain" id="PRO_5035253007" evidence="1">
    <location>
        <begin position="18"/>
        <end position="568"/>
    </location>
</feature>
<comment type="caution">
    <text evidence="2">The sequence shown here is derived from an EMBL/GenBank/DDBJ whole genome shotgun (WGS) entry which is preliminary data.</text>
</comment>
<dbReference type="InterPro" id="IPR011048">
    <property type="entry name" value="Haem_d1_sf"/>
</dbReference>
<dbReference type="RefSeq" id="WP_199384049.1">
    <property type="nucleotide sequence ID" value="NZ_JAEMHM010000008.1"/>
</dbReference>